<organism evidence="8 9">
    <name type="scientific">Candidatus Buchananbacteria bacterium RIFCSPLOWO2_01_FULL_39_33</name>
    <dbReference type="NCBI Taxonomy" id="1797543"/>
    <lineage>
        <taxon>Bacteria</taxon>
        <taxon>Candidatus Buchananiibacteriota</taxon>
    </lineage>
</organism>
<dbReference type="InterPro" id="IPR007197">
    <property type="entry name" value="rSAM"/>
</dbReference>
<dbReference type="GO" id="GO:0005829">
    <property type="term" value="C:cytosol"/>
    <property type="evidence" value="ECO:0007669"/>
    <property type="project" value="TreeGrafter"/>
</dbReference>
<dbReference type="GO" id="GO:0051539">
    <property type="term" value="F:4 iron, 4 sulfur cluster binding"/>
    <property type="evidence" value="ECO:0007669"/>
    <property type="project" value="UniProtKB-KW"/>
</dbReference>
<dbReference type="SFLD" id="SFLDG01123">
    <property type="entry name" value="methyltransferase_(Class_B)"/>
    <property type="match status" value="1"/>
</dbReference>
<evidence type="ECO:0000256" key="3">
    <source>
        <dbReference type="ARBA" id="ARBA00022723"/>
    </source>
</evidence>
<dbReference type="PANTHER" id="PTHR43409">
    <property type="entry name" value="ANAEROBIC MAGNESIUM-PROTOPORPHYRIN IX MONOMETHYL ESTER CYCLASE-RELATED"/>
    <property type="match status" value="1"/>
</dbReference>
<name>A0A1G1YG95_9BACT</name>
<gene>
    <name evidence="8" type="ORF">A3A02_00450</name>
</gene>
<protein>
    <submittedName>
        <fullName evidence="8">Uncharacterized protein</fullName>
    </submittedName>
</protein>
<dbReference type="InterPro" id="IPR006638">
    <property type="entry name" value="Elp3/MiaA/NifB-like_rSAM"/>
</dbReference>
<dbReference type="Pfam" id="PF04055">
    <property type="entry name" value="Radical_SAM"/>
    <property type="match status" value="1"/>
</dbReference>
<comment type="caution">
    <text evidence="8">The sequence shown here is derived from an EMBL/GenBank/DDBJ whole genome shotgun (WGS) entry which is preliminary data.</text>
</comment>
<dbReference type="InterPro" id="IPR058240">
    <property type="entry name" value="rSAM_sf"/>
</dbReference>
<dbReference type="Pfam" id="PF02310">
    <property type="entry name" value="B12-binding"/>
    <property type="match status" value="1"/>
</dbReference>
<keyword evidence="3" id="KW-0479">Metal-binding</keyword>
<dbReference type="Proteomes" id="UP000177376">
    <property type="component" value="Unassembled WGS sequence"/>
</dbReference>
<dbReference type="PANTHER" id="PTHR43409:SF16">
    <property type="entry name" value="SLR0320 PROTEIN"/>
    <property type="match status" value="1"/>
</dbReference>
<dbReference type="Gene3D" id="3.80.30.20">
    <property type="entry name" value="tm_1862 like domain"/>
    <property type="match status" value="1"/>
</dbReference>
<dbReference type="InterPro" id="IPR051198">
    <property type="entry name" value="BchE-like"/>
</dbReference>
<reference evidence="8 9" key="1">
    <citation type="journal article" date="2016" name="Nat. Commun.">
        <title>Thousands of microbial genomes shed light on interconnected biogeochemical processes in an aquifer system.</title>
        <authorList>
            <person name="Anantharaman K."/>
            <person name="Brown C.T."/>
            <person name="Hug L.A."/>
            <person name="Sharon I."/>
            <person name="Castelle C.J."/>
            <person name="Probst A.J."/>
            <person name="Thomas B.C."/>
            <person name="Singh A."/>
            <person name="Wilkins M.J."/>
            <person name="Karaoz U."/>
            <person name="Brodie E.L."/>
            <person name="Williams K.H."/>
            <person name="Hubbard S.S."/>
            <person name="Banfield J.F."/>
        </authorList>
    </citation>
    <scope>NUCLEOTIDE SEQUENCE [LARGE SCALE GENOMIC DNA]</scope>
</reference>
<evidence type="ECO:0000256" key="1">
    <source>
        <dbReference type="ARBA" id="ARBA00001966"/>
    </source>
</evidence>
<dbReference type="SMART" id="SM00729">
    <property type="entry name" value="Elp3"/>
    <property type="match status" value="1"/>
</dbReference>
<evidence type="ECO:0000256" key="4">
    <source>
        <dbReference type="ARBA" id="ARBA00023004"/>
    </source>
</evidence>
<sequence length="467" mass="53327">MLDVLLINPTLFKREANIWQKIDSSFPSLGLASIAAYVRSKGFRVKIIDAPAEKISVESFADYLKSDLENYRARYVGFTATTAAINNAYEMAKIIRQIYPAAKIVFGGAHCAALPQEVINQETVDLVVKGEGEITMSEILAGRELSTINGLIYKNNSQVIFNPPRARITDLDALPFPAYDLLPMAKYYPAKGSYQRLPAISLLTSRGCPGRCTFCNKTLGTQMVFRSAESLIEEIKMLMKDFGIKQIMFYDDTFTTYKANVKKFCQLLLESRMDIAWCCFSRVDFIDLDLLKLMKQAGCHQIMYGIESGNQEVLNSIDKKINLDLVRKVVKLTKQAKIDVRGAFMIGNPIETKETILETLKFAIELNPEIAIFNITTPYPGTPMFAEAKNQNLIMTYNWDDYDLSKPIMQLKNISQKEISDLYHYCYKKYYFRFRYILMRLKRLLTHPQEIKEAFSSLSALFSFLKN</sequence>
<dbReference type="Gene3D" id="3.40.50.280">
    <property type="entry name" value="Cobalamin-binding domain"/>
    <property type="match status" value="1"/>
</dbReference>
<evidence type="ECO:0000313" key="8">
    <source>
        <dbReference type="EMBL" id="OGY51378.1"/>
    </source>
</evidence>
<dbReference type="CDD" id="cd02068">
    <property type="entry name" value="radical_SAM_B12_BD"/>
    <property type="match status" value="1"/>
</dbReference>
<evidence type="ECO:0000256" key="2">
    <source>
        <dbReference type="ARBA" id="ARBA00022691"/>
    </source>
</evidence>
<accession>A0A1G1YG95</accession>
<keyword evidence="5" id="KW-0411">Iron-sulfur</keyword>
<dbReference type="InterPro" id="IPR023404">
    <property type="entry name" value="rSAM_horseshoe"/>
</dbReference>
<proteinExistence type="predicted"/>
<dbReference type="EMBL" id="MHIM01000038">
    <property type="protein sequence ID" value="OGY51378.1"/>
    <property type="molecule type" value="Genomic_DNA"/>
</dbReference>
<dbReference type="GO" id="GO:0003824">
    <property type="term" value="F:catalytic activity"/>
    <property type="evidence" value="ECO:0007669"/>
    <property type="project" value="InterPro"/>
</dbReference>
<keyword evidence="2" id="KW-0949">S-adenosyl-L-methionine</keyword>
<dbReference type="PROSITE" id="PS51332">
    <property type="entry name" value="B12_BINDING"/>
    <property type="match status" value="1"/>
</dbReference>
<feature type="domain" description="Radical SAM core" evidence="7">
    <location>
        <begin position="194"/>
        <end position="415"/>
    </location>
</feature>
<dbReference type="AlphaFoldDB" id="A0A1G1YG95"/>
<evidence type="ECO:0000313" key="9">
    <source>
        <dbReference type="Proteomes" id="UP000177376"/>
    </source>
</evidence>
<dbReference type="SFLD" id="SFLDS00029">
    <property type="entry name" value="Radical_SAM"/>
    <property type="match status" value="1"/>
</dbReference>
<keyword evidence="4" id="KW-0408">Iron</keyword>
<comment type="cofactor">
    <cofactor evidence="1">
        <name>[4Fe-4S] cluster</name>
        <dbReference type="ChEBI" id="CHEBI:49883"/>
    </cofactor>
</comment>
<dbReference type="SFLD" id="SFLDG01082">
    <property type="entry name" value="B12-binding_domain_containing"/>
    <property type="match status" value="1"/>
</dbReference>
<feature type="domain" description="B12-binding" evidence="6">
    <location>
        <begin position="14"/>
        <end position="150"/>
    </location>
</feature>
<dbReference type="GO" id="GO:0031419">
    <property type="term" value="F:cobalamin binding"/>
    <property type="evidence" value="ECO:0007669"/>
    <property type="project" value="InterPro"/>
</dbReference>
<dbReference type="InterPro" id="IPR006158">
    <property type="entry name" value="Cobalamin-bd"/>
</dbReference>
<dbReference type="CDD" id="cd01335">
    <property type="entry name" value="Radical_SAM"/>
    <property type="match status" value="1"/>
</dbReference>
<dbReference type="InterPro" id="IPR034466">
    <property type="entry name" value="Methyltransferase_Class_B"/>
</dbReference>
<evidence type="ECO:0000256" key="5">
    <source>
        <dbReference type="ARBA" id="ARBA00023014"/>
    </source>
</evidence>
<evidence type="ECO:0000259" key="6">
    <source>
        <dbReference type="PROSITE" id="PS51332"/>
    </source>
</evidence>
<dbReference type="GO" id="GO:0046872">
    <property type="term" value="F:metal ion binding"/>
    <property type="evidence" value="ECO:0007669"/>
    <property type="project" value="UniProtKB-KW"/>
</dbReference>
<evidence type="ECO:0000259" key="7">
    <source>
        <dbReference type="PROSITE" id="PS51918"/>
    </source>
</evidence>
<dbReference type="PROSITE" id="PS51918">
    <property type="entry name" value="RADICAL_SAM"/>
    <property type="match status" value="1"/>
</dbReference>
<dbReference type="SUPFAM" id="SSF102114">
    <property type="entry name" value="Radical SAM enzymes"/>
    <property type="match status" value="1"/>
</dbReference>